<dbReference type="InterPro" id="IPR037171">
    <property type="entry name" value="NagB/RpiA_transferase-like"/>
</dbReference>
<dbReference type="Proteomes" id="UP000326837">
    <property type="component" value="Chromosome"/>
</dbReference>
<evidence type="ECO:0000313" key="7">
    <source>
        <dbReference type="Proteomes" id="UP000326837"/>
    </source>
</evidence>
<keyword evidence="3" id="KW-0238">DNA-binding</keyword>
<dbReference type="KEGG" id="lpav:PLANPX_0088"/>
<proteinExistence type="inferred from homology"/>
<dbReference type="AlphaFoldDB" id="A0A5K7X839"/>
<keyword evidence="4" id="KW-0804">Transcription</keyword>
<dbReference type="SUPFAM" id="SSF46785">
    <property type="entry name" value="Winged helix' DNA-binding domain"/>
    <property type="match status" value="1"/>
</dbReference>
<name>A0A5K7X839_9BACT</name>
<dbReference type="PANTHER" id="PTHR34294">
    <property type="entry name" value="TRANSCRIPTIONAL REGULATOR-RELATED"/>
    <property type="match status" value="1"/>
</dbReference>
<dbReference type="GO" id="GO:0030246">
    <property type="term" value="F:carbohydrate binding"/>
    <property type="evidence" value="ECO:0007669"/>
    <property type="project" value="InterPro"/>
</dbReference>
<organism evidence="6 7">
    <name type="scientific">Lacipirellula parvula</name>
    <dbReference type="NCBI Taxonomy" id="2650471"/>
    <lineage>
        <taxon>Bacteria</taxon>
        <taxon>Pseudomonadati</taxon>
        <taxon>Planctomycetota</taxon>
        <taxon>Planctomycetia</taxon>
        <taxon>Pirellulales</taxon>
        <taxon>Lacipirellulaceae</taxon>
        <taxon>Lacipirellula</taxon>
    </lineage>
</organism>
<dbReference type="InterPro" id="IPR007324">
    <property type="entry name" value="Sugar-bd_dom_put"/>
</dbReference>
<keyword evidence="7" id="KW-1185">Reference proteome</keyword>
<dbReference type="GO" id="GO:0003677">
    <property type="term" value="F:DNA binding"/>
    <property type="evidence" value="ECO:0007669"/>
    <property type="project" value="UniProtKB-KW"/>
</dbReference>
<keyword evidence="2" id="KW-0805">Transcription regulation</keyword>
<protein>
    <recommendedName>
        <fullName evidence="5">Sugar-binding domain-containing protein</fullName>
    </recommendedName>
</protein>
<evidence type="ECO:0000256" key="1">
    <source>
        <dbReference type="ARBA" id="ARBA00010466"/>
    </source>
</evidence>
<evidence type="ECO:0000313" key="6">
    <source>
        <dbReference type="EMBL" id="BBO30476.1"/>
    </source>
</evidence>
<evidence type="ECO:0000259" key="5">
    <source>
        <dbReference type="Pfam" id="PF04198"/>
    </source>
</evidence>
<accession>A0A5K7X839</accession>
<dbReference type="SUPFAM" id="SSF100950">
    <property type="entry name" value="NagB/RpiA/CoA transferase-like"/>
    <property type="match status" value="1"/>
</dbReference>
<dbReference type="EMBL" id="AP021861">
    <property type="protein sequence ID" value="BBO30476.1"/>
    <property type="molecule type" value="Genomic_DNA"/>
</dbReference>
<feature type="domain" description="Sugar-binding" evidence="5">
    <location>
        <begin position="79"/>
        <end position="330"/>
    </location>
</feature>
<dbReference type="InterPro" id="IPR051054">
    <property type="entry name" value="SorC_transcr_regulators"/>
</dbReference>
<dbReference type="InterPro" id="IPR036390">
    <property type="entry name" value="WH_DNA-bd_sf"/>
</dbReference>
<gene>
    <name evidence="6" type="ORF">PLANPX_0088</name>
</gene>
<dbReference type="PANTHER" id="PTHR34294:SF1">
    <property type="entry name" value="TRANSCRIPTIONAL REGULATOR LSRR"/>
    <property type="match status" value="1"/>
</dbReference>
<reference evidence="7" key="1">
    <citation type="submission" date="2019-10" db="EMBL/GenBank/DDBJ databases">
        <title>Lacipirellula parvula gen. nov., sp. nov., representing a lineage of planctomycetes widespread in freshwater anoxic habitats, and description of the family Lacipirellulaceae.</title>
        <authorList>
            <person name="Dedysh S.N."/>
            <person name="Kulichevskaya I.S."/>
            <person name="Beletsky A.V."/>
            <person name="Rakitin A.L."/>
            <person name="Mardanov A.V."/>
            <person name="Ivanova A.A."/>
            <person name="Saltykova V.X."/>
            <person name="Rijpstra W.I.C."/>
            <person name="Sinninghe Damste J.S."/>
            <person name="Ravin N.V."/>
        </authorList>
    </citation>
    <scope>NUCLEOTIDE SEQUENCE [LARGE SCALE GENOMIC DNA]</scope>
    <source>
        <strain evidence="7">PX69</strain>
    </source>
</reference>
<evidence type="ECO:0000256" key="3">
    <source>
        <dbReference type="ARBA" id="ARBA00023125"/>
    </source>
</evidence>
<evidence type="ECO:0000256" key="2">
    <source>
        <dbReference type="ARBA" id="ARBA00023015"/>
    </source>
</evidence>
<dbReference type="Pfam" id="PF04198">
    <property type="entry name" value="Sugar-bind"/>
    <property type="match status" value="1"/>
</dbReference>
<dbReference type="InterPro" id="IPR036388">
    <property type="entry name" value="WH-like_DNA-bd_sf"/>
</dbReference>
<sequence length="331" mass="35384">MSKAMVEPQPKRSTPTGDGVYSDAQLLLAARLYYVDGILQNQIAKMVGVSQAKVSRMLAVARDRGLVRITVPEYEPRERELEAELVSAYQLKMAIVVRKVAGQSVADLRNTLGYFAGPIVAATLAPYGTLAVAGGRTLQSLTDAMSRGPGPIRPVVVQAMGNVDSTPGSYDASEIARTLAQPWGGVYLTLNTPAFAPTAAVGKQLLELKDTRDVFERLAAAETALVGVGNLQNSVFIERNILQQKDIQELHRAGAVGEILGRFYDENGVECQTSYRQRVLSLPLEKLRAIPNVVAAIAGSDRTAAIRGALRGGILKSIVIDDDGARSLLAG</sequence>
<evidence type="ECO:0000256" key="4">
    <source>
        <dbReference type="ARBA" id="ARBA00023163"/>
    </source>
</evidence>
<dbReference type="Gene3D" id="1.10.10.10">
    <property type="entry name" value="Winged helix-like DNA-binding domain superfamily/Winged helix DNA-binding domain"/>
    <property type="match status" value="1"/>
</dbReference>
<dbReference type="Gene3D" id="3.40.50.1360">
    <property type="match status" value="1"/>
</dbReference>
<comment type="similarity">
    <text evidence="1">Belongs to the SorC transcriptional regulatory family.</text>
</comment>